<feature type="compositionally biased region" description="Low complexity" evidence="2">
    <location>
        <begin position="324"/>
        <end position="337"/>
    </location>
</feature>
<keyword evidence="1" id="KW-0479">Metal-binding</keyword>
<dbReference type="AlphaFoldDB" id="A0A1X6P4C9"/>
<feature type="region of interest" description="Disordered" evidence="2">
    <location>
        <begin position="305"/>
        <end position="337"/>
    </location>
</feature>
<dbReference type="InterPro" id="IPR033103">
    <property type="entry name" value="DZIP3_RING-H2_finger"/>
</dbReference>
<keyword evidence="5" id="KW-1185">Reference proteome</keyword>
<dbReference type="GO" id="GO:0061630">
    <property type="term" value="F:ubiquitin protein ligase activity"/>
    <property type="evidence" value="ECO:0007669"/>
    <property type="project" value="InterPro"/>
</dbReference>
<dbReference type="InterPro" id="IPR013083">
    <property type="entry name" value="Znf_RING/FYVE/PHD"/>
</dbReference>
<dbReference type="SUPFAM" id="SSF57850">
    <property type="entry name" value="RING/U-box"/>
    <property type="match status" value="1"/>
</dbReference>
<dbReference type="EMBL" id="KV918892">
    <property type="protein sequence ID" value="OSX75749.1"/>
    <property type="molecule type" value="Genomic_DNA"/>
</dbReference>
<dbReference type="PANTHER" id="PTHR22765:SF434">
    <property type="entry name" value="GB|AAD18119.1-RELATED"/>
    <property type="match status" value="1"/>
</dbReference>
<feature type="domain" description="RING-type" evidence="3">
    <location>
        <begin position="254"/>
        <end position="295"/>
    </location>
</feature>
<keyword evidence="1" id="KW-0863">Zinc-finger</keyword>
<gene>
    <name evidence="4" type="ORF">BU14_0223s0023</name>
</gene>
<dbReference type="InterPro" id="IPR001841">
    <property type="entry name" value="Znf_RING"/>
</dbReference>
<feature type="compositionally biased region" description="Pro residues" evidence="2">
    <location>
        <begin position="313"/>
        <end position="323"/>
    </location>
</feature>
<dbReference type="GO" id="GO:0003723">
    <property type="term" value="F:RNA binding"/>
    <property type="evidence" value="ECO:0007669"/>
    <property type="project" value="InterPro"/>
</dbReference>
<keyword evidence="1" id="KW-0862">Zinc</keyword>
<proteinExistence type="predicted"/>
<dbReference type="Gene3D" id="3.30.40.10">
    <property type="entry name" value="Zinc/RING finger domain, C3HC4 (zinc finger)"/>
    <property type="match status" value="1"/>
</dbReference>
<evidence type="ECO:0000256" key="2">
    <source>
        <dbReference type="SAM" id="MobiDB-lite"/>
    </source>
</evidence>
<dbReference type="PANTHER" id="PTHR22765">
    <property type="entry name" value="RING FINGER AND PROTEASE ASSOCIATED DOMAIN-CONTAINING"/>
    <property type="match status" value="1"/>
</dbReference>
<dbReference type="GO" id="GO:0006511">
    <property type="term" value="P:ubiquitin-dependent protein catabolic process"/>
    <property type="evidence" value="ECO:0007669"/>
    <property type="project" value="TreeGrafter"/>
</dbReference>
<accession>A0A1X6P4C9</accession>
<dbReference type="SMART" id="SM00184">
    <property type="entry name" value="RING"/>
    <property type="match status" value="1"/>
</dbReference>
<sequence>MAGERRPRTVAAVLAERRRIRVAAATGGLPAPLPTPLHTAPAPLSASVRTAPAPAAAATATAATAAAAASTAAVAAAASPPPAPSNQHVVNDRLVAVTFPDAGIQLFIERSALAPGSHGTVHYHVSTNGGGSAVLSVDARGVNMGASGGRPAAFGGYRPPSGDAPPPPPLESLPSEEGGGGVPDEVLDAVPVRTFGASRPTVAAAAAAAAEEAEAAAAVLDVTSSAVPLVDEAVADEDKPAGVCYEDTPGTTQCVICFDAFQDGDRLLVLPCNHEFHTACAGPWFDGHQTCPSCRGPVAKAPAAGEAAAELPPLSPLTPPASPPAAAAPAAGGAPAI</sequence>
<evidence type="ECO:0000313" key="4">
    <source>
        <dbReference type="EMBL" id="OSX75749.1"/>
    </source>
</evidence>
<dbReference type="PROSITE" id="PS50089">
    <property type="entry name" value="ZF_RING_2"/>
    <property type="match status" value="1"/>
</dbReference>
<dbReference type="Proteomes" id="UP000218209">
    <property type="component" value="Unassembled WGS sequence"/>
</dbReference>
<evidence type="ECO:0000313" key="5">
    <source>
        <dbReference type="Proteomes" id="UP000218209"/>
    </source>
</evidence>
<dbReference type="CDD" id="cd16460">
    <property type="entry name" value="RING-H2_DZIP3"/>
    <property type="match status" value="1"/>
</dbReference>
<reference evidence="4 5" key="1">
    <citation type="submission" date="2017-03" db="EMBL/GenBank/DDBJ databases">
        <title>WGS assembly of Porphyra umbilicalis.</title>
        <authorList>
            <person name="Brawley S.H."/>
            <person name="Blouin N.A."/>
            <person name="Ficko-Blean E."/>
            <person name="Wheeler G.L."/>
            <person name="Lohr M."/>
            <person name="Goodson H.V."/>
            <person name="Jenkins J.W."/>
            <person name="Blaby-Haas C.E."/>
            <person name="Helliwell K.E."/>
            <person name="Chan C."/>
            <person name="Marriage T."/>
            <person name="Bhattacharya D."/>
            <person name="Klein A.S."/>
            <person name="Badis Y."/>
            <person name="Brodie J."/>
            <person name="Cao Y."/>
            <person name="Collen J."/>
            <person name="Dittami S.M."/>
            <person name="Gachon C.M."/>
            <person name="Green B.R."/>
            <person name="Karpowicz S."/>
            <person name="Kim J.W."/>
            <person name="Kudahl U."/>
            <person name="Lin S."/>
            <person name="Michel G."/>
            <person name="Mittag M."/>
            <person name="Olson B.J."/>
            <person name="Pangilinan J."/>
            <person name="Peng Y."/>
            <person name="Qiu H."/>
            <person name="Shu S."/>
            <person name="Singer J.T."/>
            <person name="Smith A.G."/>
            <person name="Sprecher B.N."/>
            <person name="Wagner V."/>
            <person name="Wang W."/>
            <person name="Wang Z.-Y."/>
            <person name="Yan J."/>
            <person name="Yarish C."/>
            <person name="Zoeuner-Riek S."/>
            <person name="Zhuang Y."/>
            <person name="Zou Y."/>
            <person name="Lindquist E.A."/>
            <person name="Grimwood J."/>
            <person name="Barry K."/>
            <person name="Rokhsar D.S."/>
            <person name="Schmutz J."/>
            <person name="Stiller J.W."/>
            <person name="Grossman A.R."/>
            <person name="Prochnik S.E."/>
        </authorList>
    </citation>
    <scope>NUCLEOTIDE SEQUENCE [LARGE SCALE GENOMIC DNA]</scope>
    <source>
        <strain evidence="4">4086291</strain>
    </source>
</reference>
<dbReference type="GO" id="GO:0008270">
    <property type="term" value="F:zinc ion binding"/>
    <property type="evidence" value="ECO:0007669"/>
    <property type="project" value="UniProtKB-KW"/>
</dbReference>
<feature type="region of interest" description="Disordered" evidence="2">
    <location>
        <begin position="150"/>
        <end position="184"/>
    </location>
</feature>
<dbReference type="GO" id="GO:0000209">
    <property type="term" value="P:protein polyubiquitination"/>
    <property type="evidence" value="ECO:0007669"/>
    <property type="project" value="InterPro"/>
</dbReference>
<organism evidence="4 5">
    <name type="scientific">Porphyra umbilicalis</name>
    <name type="common">Purple laver</name>
    <name type="synonym">Red alga</name>
    <dbReference type="NCBI Taxonomy" id="2786"/>
    <lineage>
        <taxon>Eukaryota</taxon>
        <taxon>Rhodophyta</taxon>
        <taxon>Bangiophyceae</taxon>
        <taxon>Bangiales</taxon>
        <taxon>Bangiaceae</taxon>
        <taxon>Porphyra</taxon>
    </lineage>
</organism>
<name>A0A1X6P4C9_PORUM</name>
<feature type="compositionally biased region" description="Pro residues" evidence="2">
    <location>
        <begin position="162"/>
        <end position="171"/>
    </location>
</feature>
<dbReference type="Pfam" id="PF13639">
    <property type="entry name" value="zf-RING_2"/>
    <property type="match status" value="1"/>
</dbReference>
<dbReference type="InterPro" id="IPR051826">
    <property type="entry name" value="E3_ubiquitin-ligase_domain"/>
</dbReference>
<protein>
    <recommendedName>
        <fullName evidence="3">RING-type domain-containing protein</fullName>
    </recommendedName>
</protein>
<evidence type="ECO:0000259" key="3">
    <source>
        <dbReference type="PROSITE" id="PS50089"/>
    </source>
</evidence>
<dbReference type="OrthoDB" id="8062037at2759"/>
<evidence type="ECO:0000256" key="1">
    <source>
        <dbReference type="PROSITE-ProRule" id="PRU00175"/>
    </source>
</evidence>